<evidence type="ECO:0000313" key="2">
    <source>
        <dbReference type="EMBL" id="SJZ42278.1"/>
    </source>
</evidence>
<dbReference type="AlphaFoldDB" id="A0A1T4KIN7"/>
<accession>A0A1T4KIN7</accession>
<evidence type="ECO:0000313" key="3">
    <source>
        <dbReference type="Proteomes" id="UP000190092"/>
    </source>
</evidence>
<dbReference type="Gene3D" id="3.90.550.10">
    <property type="entry name" value="Spore Coat Polysaccharide Biosynthesis Protein SpsA, Chain A"/>
    <property type="match status" value="1"/>
</dbReference>
<dbReference type="GO" id="GO:0016740">
    <property type="term" value="F:transferase activity"/>
    <property type="evidence" value="ECO:0007669"/>
    <property type="project" value="UniProtKB-KW"/>
</dbReference>
<dbReference type="InterPro" id="IPR029044">
    <property type="entry name" value="Nucleotide-diphossugar_trans"/>
</dbReference>
<dbReference type="InterPro" id="IPR001173">
    <property type="entry name" value="Glyco_trans_2-like"/>
</dbReference>
<keyword evidence="3" id="KW-1185">Reference proteome</keyword>
<dbReference type="Pfam" id="PF00535">
    <property type="entry name" value="Glycos_transf_2"/>
    <property type="match status" value="1"/>
</dbReference>
<protein>
    <submittedName>
        <fullName evidence="2">Glycosyl transferase family 2</fullName>
    </submittedName>
</protein>
<dbReference type="InterPro" id="IPR050834">
    <property type="entry name" value="Glycosyltransf_2"/>
</dbReference>
<dbReference type="Proteomes" id="UP000190092">
    <property type="component" value="Unassembled WGS sequence"/>
</dbReference>
<feature type="domain" description="Glycosyltransferase 2-like" evidence="1">
    <location>
        <begin position="20"/>
        <end position="129"/>
    </location>
</feature>
<dbReference type="PANTHER" id="PTHR43685">
    <property type="entry name" value="GLYCOSYLTRANSFERASE"/>
    <property type="match status" value="1"/>
</dbReference>
<dbReference type="STRING" id="225324.SAMN02745126_00993"/>
<keyword evidence="2" id="KW-0808">Transferase</keyword>
<organism evidence="2 3">
    <name type="scientific">Enhydrobacter aerosaccus</name>
    <dbReference type="NCBI Taxonomy" id="225324"/>
    <lineage>
        <taxon>Bacteria</taxon>
        <taxon>Pseudomonadati</taxon>
        <taxon>Pseudomonadota</taxon>
        <taxon>Alphaproteobacteria</taxon>
        <taxon>Hyphomicrobiales</taxon>
        <taxon>Enhydrobacter</taxon>
    </lineage>
</organism>
<dbReference type="PANTHER" id="PTHR43685:SF2">
    <property type="entry name" value="GLYCOSYLTRANSFERASE 2-LIKE DOMAIN-CONTAINING PROTEIN"/>
    <property type="match status" value="1"/>
</dbReference>
<name>A0A1T4KIN7_9HYPH</name>
<dbReference type="EMBL" id="FUWJ01000001">
    <property type="protein sequence ID" value="SJZ42278.1"/>
    <property type="molecule type" value="Genomic_DNA"/>
</dbReference>
<sequence length="440" mass="48144">MTGASAGKAHAKSGESPLVSLFMFVRNGAPSIRRALESIRAQTYPNIEFIVQDGVSTDGTLDILRQYGERVQLVSEPDNGPSEGLWRALKRCNGEFIGSCLADEELLPDAVERAVALLQKSPDAGAITGDAILTDLAGKQTGFWKSGPFNFLDYLSCDYTPYFVSSFFRRQALIDAGLQAETWGMDCIEFELWCRLAARARVMYVPETFAKYASHAGQSSSNPRDATVHFRGRLELIATICTSSNLVGGDPMLRALSIWGHARAFINHALAVGRPELAQALFEIAKDVAGRFPPVDLDGFPYDEAYVYRRTARAAWTDLLQRTPSSVKKLVGQPRLQQWSERFQAALVAARFSPSTDAPSSREALMTALGRRDAAPAGPAIVLPPPPPPEMKARMYARLAQGYESEGRFQEASETWRAAARLVGLIPPVPPEERVGYTAA</sequence>
<evidence type="ECO:0000259" key="1">
    <source>
        <dbReference type="Pfam" id="PF00535"/>
    </source>
</evidence>
<gene>
    <name evidence="2" type="ORF">SAMN02745126_00993</name>
</gene>
<reference evidence="3" key="1">
    <citation type="submission" date="2017-02" db="EMBL/GenBank/DDBJ databases">
        <authorList>
            <person name="Varghese N."/>
            <person name="Submissions S."/>
        </authorList>
    </citation>
    <scope>NUCLEOTIDE SEQUENCE [LARGE SCALE GENOMIC DNA]</scope>
    <source>
        <strain evidence="3">ATCC 27094</strain>
    </source>
</reference>
<dbReference type="SUPFAM" id="SSF53448">
    <property type="entry name" value="Nucleotide-diphospho-sugar transferases"/>
    <property type="match status" value="1"/>
</dbReference>
<proteinExistence type="predicted"/>